<accession>A0A428MZF7</accession>
<organism evidence="3 4">
    <name type="scientific">Salibacterium salarium</name>
    <dbReference type="NCBI Taxonomy" id="284579"/>
    <lineage>
        <taxon>Bacteria</taxon>
        <taxon>Bacillati</taxon>
        <taxon>Bacillota</taxon>
        <taxon>Bacilli</taxon>
        <taxon>Bacillales</taxon>
        <taxon>Bacillaceae</taxon>
    </lineage>
</organism>
<dbReference type="GO" id="GO:0008483">
    <property type="term" value="F:transaminase activity"/>
    <property type="evidence" value="ECO:0007669"/>
    <property type="project" value="UniProtKB-KW"/>
</dbReference>
<gene>
    <name evidence="3" type="ORF">D7Z54_19950</name>
</gene>
<keyword evidence="3" id="KW-0032">Aminotransferase</keyword>
<evidence type="ECO:0000259" key="1">
    <source>
        <dbReference type="Pfam" id="PF00266"/>
    </source>
</evidence>
<dbReference type="Gene3D" id="3.90.1150.130">
    <property type="match status" value="1"/>
</dbReference>
<comment type="caution">
    <text evidence="3">The sequence shown here is derived from an EMBL/GenBank/DDBJ whole genome shotgun (WGS) entry which is preliminary data.</text>
</comment>
<dbReference type="AlphaFoldDB" id="A0A428MZF7"/>
<sequence>MQTSVLPVMDVEEAKQKQFELVQAISAEFSGNQFFSQGDLGVVPGEGSPVQTKKVESTLASFFGTESCVLVRGAGTGAIREVLASLVNAGDSLFMHASPVYKTTQSTIDMMGLVPVYLDYNDPGEVKQALQNHSECGVFYVQHSRQKPNDHYDLGSVIQMVKELRPNLSIVVDDNYTVFKANHIGVELGAAYSCFSGFKLLGPPGIGIIAGRKAAIEAIQERNYSGGGQVQGYEAMELLRSLVTASVLIAVQNEETDKLENKLNQGAVPQIKKAYVTNSQSKNVVAEFKEPIADQVIKQCEKHGAAVYPVGAESRFEVLPMIYRVSGSFLDEDPDLLKTAIRINPMRADAELVIQILKSALKDITGKG</sequence>
<dbReference type="SUPFAM" id="SSF53383">
    <property type="entry name" value="PLP-dependent transferases"/>
    <property type="match status" value="1"/>
</dbReference>
<dbReference type="Pfam" id="PF00266">
    <property type="entry name" value="Aminotran_5"/>
    <property type="match status" value="1"/>
</dbReference>
<feature type="domain" description="Aminotransferase class V" evidence="1">
    <location>
        <begin position="151"/>
        <end position="227"/>
    </location>
</feature>
<evidence type="ECO:0000313" key="3">
    <source>
        <dbReference type="EMBL" id="RSL31515.1"/>
    </source>
</evidence>
<feature type="domain" description="YhfS-like C-terminal" evidence="2">
    <location>
        <begin position="258"/>
        <end position="357"/>
    </location>
</feature>
<name>A0A428MZF7_9BACI</name>
<dbReference type="InterPro" id="IPR015421">
    <property type="entry name" value="PyrdxlP-dep_Trfase_major"/>
</dbReference>
<dbReference type="EMBL" id="RBVX01000023">
    <property type="protein sequence ID" value="RSL31515.1"/>
    <property type="molecule type" value="Genomic_DNA"/>
</dbReference>
<keyword evidence="4" id="KW-1185">Reference proteome</keyword>
<dbReference type="Gene3D" id="3.40.640.10">
    <property type="entry name" value="Type I PLP-dependent aspartate aminotransferase-like (Major domain)"/>
    <property type="match status" value="1"/>
</dbReference>
<proteinExistence type="predicted"/>
<dbReference type="InterPro" id="IPR000192">
    <property type="entry name" value="Aminotrans_V_dom"/>
</dbReference>
<keyword evidence="3" id="KW-0808">Transferase</keyword>
<reference evidence="3 4" key="1">
    <citation type="submission" date="2018-10" db="EMBL/GenBank/DDBJ databases">
        <title>Draft genome sequence of Bacillus salarius IM0101, isolated from a hypersaline soil in Inner Mongolia, China.</title>
        <authorList>
            <person name="Yamprayoonswat W."/>
            <person name="Boonvisut S."/>
            <person name="Jumpathong W."/>
            <person name="Sittihan S."/>
            <person name="Ruangsuj P."/>
            <person name="Wanthongcharoen S."/>
            <person name="Thongpramul N."/>
            <person name="Pimmason S."/>
            <person name="Yu B."/>
            <person name="Yasawong M."/>
        </authorList>
    </citation>
    <scope>NUCLEOTIDE SEQUENCE [LARGE SCALE GENOMIC DNA]</scope>
    <source>
        <strain evidence="3 4">IM0101</strain>
    </source>
</reference>
<dbReference type="InterPro" id="IPR015424">
    <property type="entry name" value="PyrdxlP-dep_Trfase"/>
</dbReference>
<dbReference type="Pfam" id="PF22475">
    <property type="entry name" value="YhfS-like_C"/>
    <property type="match status" value="1"/>
</dbReference>
<protein>
    <submittedName>
        <fullName evidence="3">Aminotransferase class V-fold PLP-dependent enzyme</fullName>
    </submittedName>
</protein>
<evidence type="ECO:0000313" key="4">
    <source>
        <dbReference type="Proteomes" id="UP000275076"/>
    </source>
</evidence>
<evidence type="ECO:0000259" key="2">
    <source>
        <dbReference type="Pfam" id="PF22475"/>
    </source>
</evidence>
<dbReference type="OrthoDB" id="9787096at2"/>
<dbReference type="Proteomes" id="UP000275076">
    <property type="component" value="Unassembled WGS sequence"/>
</dbReference>
<dbReference type="InterPro" id="IPR054718">
    <property type="entry name" value="YhfS-like_C"/>
</dbReference>